<dbReference type="AlphaFoldDB" id="A0A0E9M3F6"/>
<evidence type="ECO:0000313" key="1">
    <source>
        <dbReference type="EMBL" id="GAO31705.1"/>
    </source>
</evidence>
<dbReference type="Pfam" id="PF11751">
    <property type="entry name" value="PorP_SprF"/>
    <property type="match status" value="1"/>
</dbReference>
<dbReference type="EMBL" id="BAZW01000058">
    <property type="protein sequence ID" value="GAO31705.1"/>
    <property type="molecule type" value="Genomic_DNA"/>
</dbReference>
<sequence>MIRKLILSLTFLLLFTGLFGQKYFVTNQYVYDLFLMNPSAAGFNRSCVSINGFYQRQWFGFDSAPTTQLLAVQMPAGKNVGSGTYLYNDLNGYNKKFSVMQAFSVEIKLRENRRGNTSLVFGLAALLEQATIDQSEFIGAIGIDPAINGASESGFGYNANTGLMLRINQHHIGGAVTNILPQNNPMYDSEWEPDLSRDIHLHAGTVFKYPGRDVWFEPLVYYRQNSMEDSRLDVNMKMDVPTFNEDFSLWGIIAYRRALDHEFGMSLGAATTIGINYRGLNVGLEHQLGLTSAQGQFGSAFMLVAGYNFCYGNRTRSLPCSERDQMLNLELDQSPRKKRGLFRRR</sequence>
<dbReference type="OrthoDB" id="648347at2"/>
<organism evidence="1 2">
    <name type="scientific">Geofilum rubicundum JCM 15548</name>
    <dbReference type="NCBI Taxonomy" id="1236989"/>
    <lineage>
        <taxon>Bacteria</taxon>
        <taxon>Pseudomonadati</taxon>
        <taxon>Bacteroidota</taxon>
        <taxon>Bacteroidia</taxon>
        <taxon>Marinilabiliales</taxon>
        <taxon>Marinilabiliaceae</taxon>
        <taxon>Geofilum</taxon>
    </lineage>
</organism>
<dbReference type="RefSeq" id="WP_062127976.1">
    <property type="nucleotide sequence ID" value="NZ_BAZW01000058.1"/>
</dbReference>
<comment type="caution">
    <text evidence="1">The sequence shown here is derived from an EMBL/GenBank/DDBJ whole genome shotgun (WGS) entry which is preliminary data.</text>
</comment>
<dbReference type="Proteomes" id="UP000032900">
    <property type="component" value="Unassembled WGS sequence"/>
</dbReference>
<proteinExistence type="predicted"/>
<name>A0A0E9M3F6_9BACT</name>
<evidence type="ECO:0008006" key="3">
    <source>
        <dbReference type="Google" id="ProtNLM"/>
    </source>
</evidence>
<gene>
    <name evidence="1" type="ORF">JCM15548_14095</name>
</gene>
<dbReference type="NCBIfam" id="TIGR03519">
    <property type="entry name" value="T9SS_PorP_fam"/>
    <property type="match status" value="1"/>
</dbReference>
<dbReference type="STRING" id="1236989.JCM15548_14095"/>
<protein>
    <recommendedName>
        <fullName evidence="3">Bacteroidetes-specific membrane protein</fullName>
    </recommendedName>
</protein>
<evidence type="ECO:0000313" key="2">
    <source>
        <dbReference type="Proteomes" id="UP000032900"/>
    </source>
</evidence>
<accession>A0A0E9M3F6</accession>
<dbReference type="InterPro" id="IPR019861">
    <property type="entry name" value="PorP/SprF_Bacteroidetes"/>
</dbReference>
<reference evidence="1 2" key="1">
    <citation type="journal article" date="2015" name="Microbes Environ.">
        <title>Distribution and evolution of nitrogen fixation genes in the phylum bacteroidetes.</title>
        <authorList>
            <person name="Inoue J."/>
            <person name="Oshima K."/>
            <person name="Suda W."/>
            <person name="Sakamoto M."/>
            <person name="Iino T."/>
            <person name="Noda S."/>
            <person name="Hongoh Y."/>
            <person name="Hattori M."/>
            <person name="Ohkuma M."/>
        </authorList>
    </citation>
    <scope>NUCLEOTIDE SEQUENCE [LARGE SCALE GENOMIC DNA]</scope>
    <source>
        <strain evidence="1">JCM 15548</strain>
    </source>
</reference>
<keyword evidence="2" id="KW-1185">Reference proteome</keyword>